<dbReference type="Gene3D" id="2.40.70.10">
    <property type="entry name" value="Acid Proteases"/>
    <property type="match status" value="1"/>
</dbReference>
<comment type="caution">
    <text evidence="1">The sequence shown here is derived from an EMBL/GenBank/DDBJ whole genome shotgun (WGS) entry which is preliminary data.</text>
</comment>
<evidence type="ECO:0000313" key="1">
    <source>
        <dbReference type="EMBL" id="MCI22095.1"/>
    </source>
</evidence>
<feature type="non-terminal residue" evidence="1">
    <location>
        <position position="141"/>
    </location>
</feature>
<protein>
    <submittedName>
        <fullName evidence="1">Uncharacterized protein</fullName>
    </submittedName>
</protein>
<feature type="non-terminal residue" evidence="1">
    <location>
        <position position="1"/>
    </location>
</feature>
<name>A0A392QFL9_9FABA</name>
<dbReference type="EMBL" id="LXQA010128603">
    <property type="protein sequence ID" value="MCI22095.1"/>
    <property type="molecule type" value="Genomic_DNA"/>
</dbReference>
<dbReference type="Pfam" id="PF08284">
    <property type="entry name" value="RVP_2"/>
    <property type="match status" value="1"/>
</dbReference>
<dbReference type="InterPro" id="IPR021109">
    <property type="entry name" value="Peptidase_aspartic_dom_sf"/>
</dbReference>
<dbReference type="Proteomes" id="UP000265520">
    <property type="component" value="Unassembled WGS sequence"/>
</dbReference>
<evidence type="ECO:0000313" key="2">
    <source>
        <dbReference type="Proteomes" id="UP000265520"/>
    </source>
</evidence>
<dbReference type="CDD" id="cd00303">
    <property type="entry name" value="retropepsin_like"/>
    <property type="match status" value="1"/>
</dbReference>
<proteinExistence type="predicted"/>
<dbReference type="AlphaFoldDB" id="A0A392QFL9"/>
<sequence length="141" mass="15163">FFMLISEDDLDIPDSDLTEIPVEPSSDTIAPPTEALLSLHAMSGYSTHNTFRIMGTIAKQQVTILVDSGSTHNFVQDRVAKFLGLPITPAPQPFRVMVGNGDTLDCATQCVGVQFNIQGNHFTSDFFVLPLGGAEVVLGVP</sequence>
<keyword evidence="2" id="KW-1185">Reference proteome</keyword>
<dbReference type="SUPFAM" id="SSF50630">
    <property type="entry name" value="Acid proteases"/>
    <property type="match status" value="1"/>
</dbReference>
<accession>A0A392QFL9</accession>
<organism evidence="1 2">
    <name type="scientific">Trifolium medium</name>
    <dbReference type="NCBI Taxonomy" id="97028"/>
    <lineage>
        <taxon>Eukaryota</taxon>
        <taxon>Viridiplantae</taxon>
        <taxon>Streptophyta</taxon>
        <taxon>Embryophyta</taxon>
        <taxon>Tracheophyta</taxon>
        <taxon>Spermatophyta</taxon>
        <taxon>Magnoliopsida</taxon>
        <taxon>eudicotyledons</taxon>
        <taxon>Gunneridae</taxon>
        <taxon>Pentapetalae</taxon>
        <taxon>rosids</taxon>
        <taxon>fabids</taxon>
        <taxon>Fabales</taxon>
        <taxon>Fabaceae</taxon>
        <taxon>Papilionoideae</taxon>
        <taxon>50 kb inversion clade</taxon>
        <taxon>NPAAA clade</taxon>
        <taxon>Hologalegina</taxon>
        <taxon>IRL clade</taxon>
        <taxon>Trifolieae</taxon>
        <taxon>Trifolium</taxon>
    </lineage>
</organism>
<reference evidence="1 2" key="1">
    <citation type="journal article" date="2018" name="Front. Plant Sci.">
        <title>Red Clover (Trifolium pratense) and Zigzag Clover (T. medium) - A Picture of Genomic Similarities and Differences.</title>
        <authorList>
            <person name="Dluhosova J."/>
            <person name="Istvanek J."/>
            <person name="Nedelnik J."/>
            <person name="Repkova J."/>
        </authorList>
    </citation>
    <scope>NUCLEOTIDE SEQUENCE [LARGE SCALE GENOMIC DNA]</scope>
    <source>
        <strain evidence="2">cv. 10/8</strain>
        <tissue evidence="1">Leaf</tissue>
    </source>
</reference>